<accession>A0A4S5E8X8</accession>
<dbReference type="AlphaFoldDB" id="A0A4S5E8X8"/>
<comment type="subcellular location">
    <subcellularLocation>
        <location evidence="3">Cytoplasm</location>
    </subcellularLocation>
</comment>
<dbReference type="PANTHER" id="PTHR33867:SF1">
    <property type="entry name" value="RIBOSOME MATURATION FACTOR RIMP"/>
    <property type="match status" value="1"/>
</dbReference>
<gene>
    <name evidence="3" type="primary">rimP</name>
    <name evidence="6" type="ORF">E8P82_02540</name>
</gene>
<feature type="region of interest" description="Disordered" evidence="4">
    <location>
        <begin position="184"/>
        <end position="219"/>
    </location>
</feature>
<dbReference type="EMBL" id="SSWH01000002">
    <property type="protein sequence ID" value="THJ68012.1"/>
    <property type="molecule type" value="Genomic_DNA"/>
</dbReference>
<comment type="similarity">
    <text evidence="3">Belongs to the RimP family.</text>
</comment>
<sequence>MAVRSGNEHQASLRRSTLEAELRAEAERLRTRLQPVVDQHHLYLEDVDIKQAGSHRTVHVVVDLPEDATGSMGLDVISAISTDLSVVMDEDPENDDRPYSLEISSPGVSRPLTEPRHWRRNVGRMIEVKQVGGDVVLGRLENVTDAGVRLLPQLPVRKGTKPKQGEPLTLDFSRISKGVVQVEFAHAQDEQHDHHDDADGTDPENAGDGHRGQGDPHGH</sequence>
<reference evidence="6 7" key="1">
    <citation type="submission" date="2019-04" db="EMBL/GenBank/DDBJ databases">
        <authorList>
            <person name="Liu Q."/>
            <person name="Xin Y.-H."/>
        </authorList>
    </citation>
    <scope>NUCLEOTIDE SEQUENCE [LARGE SCALE GENOMIC DNA]</scope>
    <source>
        <strain evidence="6 7">AM23</strain>
    </source>
</reference>
<evidence type="ECO:0000256" key="1">
    <source>
        <dbReference type="ARBA" id="ARBA00022490"/>
    </source>
</evidence>
<feature type="region of interest" description="Disordered" evidence="4">
    <location>
        <begin position="91"/>
        <end position="114"/>
    </location>
</feature>
<dbReference type="Proteomes" id="UP000305233">
    <property type="component" value="Unassembled WGS sequence"/>
</dbReference>
<comment type="function">
    <text evidence="3">Required for maturation of 30S ribosomal subunits.</text>
</comment>
<protein>
    <recommendedName>
        <fullName evidence="3">Ribosome maturation factor RimP</fullName>
    </recommendedName>
</protein>
<dbReference type="GO" id="GO:0005829">
    <property type="term" value="C:cytosol"/>
    <property type="evidence" value="ECO:0007669"/>
    <property type="project" value="TreeGrafter"/>
</dbReference>
<comment type="caution">
    <text evidence="6">The sequence shown here is derived from an EMBL/GenBank/DDBJ whole genome shotgun (WGS) entry which is preliminary data.</text>
</comment>
<dbReference type="SUPFAM" id="SSF75420">
    <property type="entry name" value="YhbC-like, N-terminal domain"/>
    <property type="match status" value="1"/>
</dbReference>
<keyword evidence="2 3" id="KW-0690">Ribosome biogenesis</keyword>
<dbReference type="Pfam" id="PF02576">
    <property type="entry name" value="RimP_N"/>
    <property type="match status" value="1"/>
</dbReference>
<feature type="compositionally biased region" description="Basic and acidic residues" evidence="4">
    <location>
        <begin position="186"/>
        <end position="198"/>
    </location>
</feature>
<dbReference type="OrthoDB" id="9805006at2"/>
<evidence type="ECO:0000313" key="7">
    <source>
        <dbReference type="Proteomes" id="UP000305233"/>
    </source>
</evidence>
<dbReference type="GO" id="GO:0006412">
    <property type="term" value="P:translation"/>
    <property type="evidence" value="ECO:0007669"/>
    <property type="project" value="TreeGrafter"/>
</dbReference>
<dbReference type="InterPro" id="IPR028998">
    <property type="entry name" value="RimP_C"/>
</dbReference>
<dbReference type="InterPro" id="IPR003728">
    <property type="entry name" value="Ribosome_maturation_RimP"/>
</dbReference>
<dbReference type="CDD" id="cd01734">
    <property type="entry name" value="YlxS_C"/>
    <property type="match status" value="1"/>
</dbReference>
<evidence type="ECO:0000256" key="2">
    <source>
        <dbReference type="ARBA" id="ARBA00022517"/>
    </source>
</evidence>
<evidence type="ECO:0000313" key="6">
    <source>
        <dbReference type="EMBL" id="THJ68012.1"/>
    </source>
</evidence>
<keyword evidence="1 3" id="KW-0963">Cytoplasm</keyword>
<keyword evidence="7" id="KW-1185">Reference proteome</keyword>
<name>A0A4S5E8X8_9MICC</name>
<evidence type="ECO:0000259" key="5">
    <source>
        <dbReference type="Pfam" id="PF02576"/>
    </source>
</evidence>
<dbReference type="PANTHER" id="PTHR33867">
    <property type="entry name" value="RIBOSOME MATURATION FACTOR RIMP"/>
    <property type="match status" value="1"/>
</dbReference>
<evidence type="ECO:0000256" key="4">
    <source>
        <dbReference type="SAM" id="MobiDB-lite"/>
    </source>
</evidence>
<dbReference type="Gene3D" id="3.30.300.70">
    <property type="entry name" value="RimP-like superfamily, N-terminal"/>
    <property type="match status" value="1"/>
</dbReference>
<feature type="compositionally biased region" description="Basic and acidic residues" evidence="4">
    <location>
        <begin position="207"/>
        <end position="219"/>
    </location>
</feature>
<dbReference type="InterPro" id="IPR035956">
    <property type="entry name" value="RimP_N_sf"/>
</dbReference>
<proteinExistence type="inferred from homology"/>
<dbReference type="GO" id="GO:0000028">
    <property type="term" value="P:ribosomal small subunit assembly"/>
    <property type="evidence" value="ECO:0007669"/>
    <property type="project" value="TreeGrafter"/>
</dbReference>
<dbReference type="HAMAP" id="MF_01077">
    <property type="entry name" value="RimP"/>
    <property type="match status" value="1"/>
</dbReference>
<evidence type="ECO:0000256" key="3">
    <source>
        <dbReference type="HAMAP-Rule" id="MF_01077"/>
    </source>
</evidence>
<organism evidence="6 7">
    <name type="scientific">Arthrobacter echini</name>
    <dbReference type="NCBI Taxonomy" id="1529066"/>
    <lineage>
        <taxon>Bacteria</taxon>
        <taxon>Bacillati</taxon>
        <taxon>Actinomycetota</taxon>
        <taxon>Actinomycetes</taxon>
        <taxon>Micrococcales</taxon>
        <taxon>Micrococcaceae</taxon>
        <taxon>Arthrobacter</taxon>
    </lineage>
</organism>
<dbReference type="InterPro" id="IPR028989">
    <property type="entry name" value="RimP_N"/>
</dbReference>
<feature type="domain" description="Ribosome maturation factor RimP N-terminal" evidence="5">
    <location>
        <begin position="33"/>
        <end position="108"/>
    </location>
</feature>